<protein>
    <submittedName>
        <fullName evidence="2">ImmA/IrrE family metallo-endopeptidase</fullName>
    </submittedName>
</protein>
<evidence type="ECO:0000313" key="3">
    <source>
        <dbReference type="Proteomes" id="UP000193911"/>
    </source>
</evidence>
<sequence length="138" mass="15861">MEAEEIIWLAQNIKNKHGKDPIKICTKLGMKINYINLKPNLYPAYTLRIGELPIINLNEHFTLKSQCVLCAHELGHALMHDEKLLNQFGDEHNGIEEFEANLFAVALLFEQDDLNIDISNMDDYLLKGLLDMNIKLKV</sequence>
<dbReference type="EMBL" id="MWJJ01000002">
    <property type="protein sequence ID" value="OSB16727.1"/>
    <property type="molecule type" value="Genomic_DNA"/>
</dbReference>
<name>A0ABD6RSZ8_CLOSG</name>
<evidence type="ECO:0000259" key="1">
    <source>
        <dbReference type="Pfam" id="PF06114"/>
    </source>
</evidence>
<dbReference type="Gene3D" id="1.10.10.2910">
    <property type="match status" value="1"/>
</dbReference>
<dbReference type="AlphaFoldDB" id="A0ABD6RSZ8"/>
<dbReference type="RefSeq" id="WP_085333632.1">
    <property type="nucleotide sequence ID" value="NZ_MWJJ01000002.1"/>
</dbReference>
<dbReference type="Pfam" id="PF06114">
    <property type="entry name" value="Peptidase_M78"/>
    <property type="match status" value="1"/>
</dbReference>
<reference evidence="2 3" key="1">
    <citation type="submission" date="2017-02" db="EMBL/GenBank/DDBJ databases">
        <title>Differentiating clades of botulinum-neurotoxin-producing Clostridia with a simple, multiplex PCR assay.</title>
        <authorList>
            <person name="Williamson C.H.D."/>
            <person name="Vazquez A."/>
            <person name="Hill K."/>
            <person name="Smith T.J."/>
            <person name="Nottingham R."/>
            <person name="Stone N.E."/>
            <person name="Sobek C.J."/>
            <person name="Cocking J.H."/>
            <person name="Fernandez R.A."/>
            <person name="Caballero P.A."/>
            <person name="Leiser O.P."/>
            <person name="Keim P."/>
            <person name="Sahl J.W."/>
        </authorList>
    </citation>
    <scope>NUCLEOTIDE SEQUENCE [LARGE SCALE GENOMIC DNA]</scope>
    <source>
        <strain evidence="2 3">CLS_DGF_0088_06</strain>
    </source>
</reference>
<dbReference type="InterPro" id="IPR010359">
    <property type="entry name" value="IrrE_HExxH"/>
</dbReference>
<dbReference type="Proteomes" id="UP000193911">
    <property type="component" value="Unassembled WGS sequence"/>
</dbReference>
<evidence type="ECO:0000313" key="2">
    <source>
        <dbReference type="EMBL" id="OSB16727.1"/>
    </source>
</evidence>
<accession>A0ABD6RSZ8</accession>
<feature type="domain" description="IrrE N-terminal-like" evidence="1">
    <location>
        <begin position="25"/>
        <end position="125"/>
    </location>
</feature>
<gene>
    <name evidence="2" type="ORF">B2H94_11085</name>
</gene>
<proteinExistence type="predicted"/>
<comment type="caution">
    <text evidence="2">The sequence shown here is derived from an EMBL/GenBank/DDBJ whole genome shotgun (WGS) entry which is preliminary data.</text>
</comment>
<organism evidence="2 3">
    <name type="scientific">Clostridium sporogenes</name>
    <dbReference type="NCBI Taxonomy" id="1509"/>
    <lineage>
        <taxon>Bacteria</taxon>
        <taxon>Bacillati</taxon>
        <taxon>Bacillota</taxon>
        <taxon>Clostridia</taxon>
        <taxon>Eubacteriales</taxon>
        <taxon>Clostridiaceae</taxon>
        <taxon>Clostridium</taxon>
    </lineage>
</organism>